<proteinExistence type="predicted"/>
<keyword evidence="3" id="KW-1185">Reference proteome</keyword>
<dbReference type="Pfam" id="PF01359">
    <property type="entry name" value="Transposase_1"/>
    <property type="match status" value="1"/>
</dbReference>
<evidence type="ECO:0000313" key="2">
    <source>
        <dbReference type="EMBL" id="CAF1418164.1"/>
    </source>
</evidence>
<dbReference type="EMBL" id="CAJNOJ010000363">
    <property type="protein sequence ID" value="CAF1418164.1"/>
    <property type="molecule type" value="Genomic_DNA"/>
</dbReference>
<organism evidence="1 3">
    <name type="scientific">Adineta ricciae</name>
    <name type="common">Rotifer</name>
    <dbReference type="NCBI Taxonomy" id="249248"/>
    <lineage>
        <taxon>Eukaryota</taxon>
        <taxon>Metazoa</taxon>
        <taxon>Spiralia</taxon>
        <taxon>Gnathifera</taxon>
        <taxon>Rotifera</taxon>
        <taxon>Eurotatoria</taxon>
        <taxon>Bdelloidea</taxon>
        <taxon>Adinetida</taxon>
        <taxon>Adinetidae</taxon>
        <taxon>Adineta</taxon>
    </lineage>
</organism>
<comment type="caution">
    <text evidence="1">The sequence shown here is derived from an EMBL/GenBank/DDBJ whole genome shotgun (WGS) entry which is preliminary data.</text>
</comment>
<dbReference type="EMBL" id="CAJNOR010001074">
    <property type="protein sequence ID" value="CAF1069633.1"/>
    <property type="molecule type" value="Genomic_DNA"/>
</dbReference>
<name>A0A814LS99_ADIRI</name>
<dbReference type="PANTHER" id="PTHR46060">
    <property type="entry name" value="MARINER MOS1 TRANSPOSASE-LIKE PROTEIN"/>
    <property type="match status" value="1"/>
</dbReference>
<dbReference type="Proteomes" id="UP000663852">
    <property type="component" value="Unassembled WGS sequence"/>
</dbReference>
<dbReference type="InterPro" id="IPR001888">
    <property type="entry name" value="Transposase_1"/>
</dbReference>
<gene>
    <name evidence="2" type="ORF">EDS130_LOCUS37254</name>
    <name evidence="1" type="ORF">XAT740_LOCUS16736</name>
</gene>
<dbReference type="Proteomes" id="UP000663828">
    <property type="component" value="Unassembled WGS sequence"/>
</dbReference>
<evidence type="ECO:0000313" key="1">
    <source>
        <dbReference type="EMBL" id="CAF1069633.1"/>
    </source>
</evidence>
<dbReference type="Gene3D" id="3.30.420.10">
    <property type="entry name" value="Ribonuclease H-like superfamily/Ribonuclease H"/>
    <property type="match status" value="1"/>
</dbReference>
<dbReference type="InterPro" id="IPR052709">
    <property type="entry name" value="Transposase-MT_Hybrid"/>
</dbReference>
<evidence type="ECO:0000313" key="3">
    <source>
        <dbReference type="Proteomes" id="UP000663828"/>
    </source>
</evidence>
<evidence type="ECO:0008006" key="4">
    <source>
        <dbReference type="Google" id="ProtNLM"/>
    </source>
</evidence>
<dbReference type="GO" id="GO:0003676">
    <property type="term" value="F:nucleic acid binding"/>
    <property type="evidence" value="ECO:0007669"/>
    <property type="project" value="InterPro"/>
</dbReference>
<dbReference type="PANTHER" id="PTHR46060:SF1">
    <property type="entry name" value="MARINER MOS1 TRANSPOSASE-LIKE PROTEIN"/>
    <property type="match status" value="1"/>
</dbReference>
<protein>
    <recommendedName>
        <fullName evidence="4">Transposase</fullName>
    </recommendedName>
</protein>
<accession>A0A814LS99</accession>
<dbReference type="OrthoDB" id="616263at2759"/>
<sequence>MGQSLVSTRTAQRWFNHFKNGDLELDDLPRSGKTWKYGVWIPHELSSYQLQQRADTCMDLITSHRNYQWLSNLIAGDEKWVLYVNYTRRRQWLSTGQTGVATPKTDPHPNKLMLSVRWGIKGVVHWELLPNGYTITADLYYQQLDRVAEKLKRKQDRVYCLHDNARPHLAKSTREKLLKLG</sequence>
<dbReference type="InterPro" id="IPR036397">
    <property type="entry name" value="RNaseH_sf"/>
</dbReference>
<dbReference type="AlphaFoldDB" id="A0A814LS99"/>
<reference evidence="1" key="1">
    <citation type="submission" date="2021-02" db="EMBL/GenBank/DDBJ databases">
        <authorList>
            <person name="Nowell W R."/>
        </authorList>
    </citation>
    <scope>NUCLEOTIDE SEQUENCE</scope>
</reference>